<dbReference type="InterPro" id="IPR005895">
    <property type="entry name" value="ABC_transptr_haem_export_CcmA"/>
</dbReference>
<evidence type="ECO:0000313" key="8">
    <source>
        <dbReference type="EMBL" id="GAA6130596.1"/>
    </source>
</evidence>
<gene>
    <name evidence="8" type="primary">ccmA</name>
    <name evidence="8" type="ORF">NBRC116187_09560</name>
</gene>
<keyword evidence="9" id="KW-1185">Reference proteome</keyword>
<dbReference type="PROSITE" id="PS50893">
    <property type="entry name" value="ABC_TRANSPORTER_2"/>
    <property type="match status" value="1"/>
</dbReference>
<keyword evidence="2" id="KW-0547">Nucleotide-binding</keyword>
<dbReference type="PANTHER" id="PTHR43499">
    <property type="entry name" value="ABC TRANSPORTER I FAMILY MEMBER 1"/>
    <property type="match status" value="1"/>
</dbReference>
<proteinExistence type="predicted"/>
<keyword evidence="4" id="KW-0067">ATP-binding</keyword>
<evidence type="ECO:0000256" key="1">
    <source>
        <dbReference type="ARBA" id="ARBA00022448"/>
    </source>
</evidence>
<evidence type="ECO:0000256" key="5">
    <source>
        <dbReference type="ARBA" id="ARBA00022967"/>
    </source>
</evidence>
<dbReference type="RefSeq" id="WP_353386868.1">
    <property type="nucleotide sequence ID" value="NZ_BAABWD010000001.1"/>
</dbReference>
<evidence type="ECO:0000259" key="7">
    <source>
        <dbReference type="PROSITE" id="PS50893"/>
    </source>
</evidence>
<feature type="domain" description="ABC transporter" evidence="7">
    <location>
        <begin position="6"/>
        <end position="209"/>
    </location>
</feature>
<keyword evidence="6" id="KW-0472">Membrane</keyword>
<dbReference type="Pfam" id="PF00005">
    <property type="entry name" value="ABC_tran"/>
    <property type="match status" value="1"/>
</dbReference>
<keyword evidence="3" id="KW-0201">Cytochrome c-type biogenesis</keyword>
<dbReference type="SMART" id="SM00382">
    <property type="entry name" value="AAA"/>
    <property type="match status" value="1"/>
</dbReference>
<dbReference type="InterPro" id="IPR017871">
    <property type="entry name" value="ABC_transporter-like_CS"/>
</dbReference>
<accession>A0ABP9ZM94</accession>
<keyword evidence="1" id="KW-0813">Transport</keyword>
<evidence type="ECO:0000256" key="6">
    <source>
        <dbReference type="ARBA" id="ARBA00023136"/>
    </source>
</evidence>
<dbReference type="EMBL" id="BAABWD010000001">
    <property type="protein sequence ID" value="GAA6130596.1"/>
    <property type="molecule type" value="Genomic_DNA"/>
</dbReference>
<dbReference type="Proteomes" id="UP001486808">
    <property type="component" value="Unassembled WGS sequence"/>
</dbReference>
<dbReference type="PROSITE" id="PS00211">
    <property type="entry name" value="ABC_TRANSPORTER_1"/>
    <property type="match status" value="1"/>
</dbReference>
<evidence type="ECO:0000313" key="9">
    <source>
        <dbReference type="Proteomes" id="UP001486808"/>
    </source>
</evidence>
<dbReference type="PANTHER" id="PTHR43499:SF1">
    <property type="entry name" value="ABC TRANSPORTER I FAMILY MEMBER 1"/>
    <property type="match status" value="1"/>
</dbReference>
<name>A0ABP9ZM94_9GAMM</name>
<evidence type="ECO:0000256" key="4">
    <source>
        <dbReference type="ARBA" id="ARBA00022840"/>
    </source>
</evidence>
<dbReference type="InterPro" id="IPR027417">
    <property type="entry name" value="P-loop_NTPase"/>
</dbReference>
<dbReference type="SUPFAM" id="SSF52540">
    <property type="entry name" value="P-loop containing nucleoside triphosphate hydrolases"/>
    <property type="match status" value="1"/>
</dbReference>
<comment type="caution">
    <text evidence="8">The sequence shown here is derived from an EMBL/GenBank/DDBJ whole genome shotgun (WGS) entry which is preliminary data.</text>
</comment>
<evidence type="ECO:0000256" key="2">
    <source>
        <dbReference type="ARBA" id="ARBA00022741"/>
    </source>
</evidence>
<dbReference type="InterPro" id="IPR003593">
    <property type="entry name" value="AAA+_ATPase"/>
</dbReference>
<keyword evidence="5" id="KW-1278">Translocase</keyword>
<reference evidence="8 9" key="1">
    <citation type="submission" date="2024-04" db="EMBL/GenBank/DDBJ databases">
        <title>Draft genome sequence of Halopseudomonas sabulinigri NBRC 116187.</title>
        <authorList>
            <person name="Miyakawa T."/>
            <person name="Kusuya Y."/>
            <person name="Miura T."/>
        </authorList>
    </citation>
    <scope>NUCLEOTIDE SEQUENCE [LARGE SCALE GENOMIC DNA]</scope>
    <source>
        <strain evidence="8 9">4NH20-0042</strain>
    </source>
</reference>
<dbReference type="InterPro" id="IPR003439">
    <property type="entry name" value="ABC_transporter-like_ATP-bd"/>
</dbReference>
<protein>
    <submittedName>
        <fullName evidence="8">Cytochrome c biogenesis heme-transporting ATPase CcmA</fullName>
    </submittedName>
</protein>
<evidence type="ECO:0000256" key="3">
    <source>
        <dbReference type="ARBA" id="ARBA00022748"/>
    </source>
</evidence>
<sequence length="211" mass="22678">MSKQQIDISELACERDERELFSAVSCCLQPGDVLQVAGPNGAGKTSLLRILAGLMPASGGDIRFAGESVLSGRGREHWRRNLLYIGHAPAVKGALSAEENLSWLCALTQPVTREAIWQALQQVGLRGFEDVPCRQLSAGQQRRVALARLYLPGAPVWILDEPFTALDQAGVQALEQHVMAFAAGGGTVVLTTHHSLAHVPGVRRLELGRAS</sequence>
<organism evidence="8 9">
    <name type="scientific">Halopseudomonas sabulinigri</name>
    <dbReference type="NCBI Taxonomy" id="472181"/>
    <lineage>
        <taxon>Bacteria</taxon>
        <taxon>Pseudomonadati</taxon>
        <taxon>Pseudomonadota</taxon>
        <taxon>Gammaproteobacteria</taxon>
        <taxon>Pseudomonadales</taxon>
        <taxon>Pseudomonadaceae</taxon>
        <taxon>Halopseudomonas</taxon>
    </lineage>
</organism>
<dbReference type="Gene3D" id="3.40.50.300">
    <property type="entry name" value="P-loop containing nucleotide triphosphate hydrolases"/>
    <property type="match status" value="1"/>
</dbReference>
<dbReference type="NCBIfam" id="NF010061">
    <property type="entry name" value="PRK13538.1"/>
    <property type="match status" value="1"/>
</dbReference>
<dbReference type="NCBIfam" id="TIGR01189">
    <property type="entry name" value="ccmA"/>
    <property type="match status" value="1"/>
</dbReference>